<dbReference type="AlphaFoldDB" id="A0A848ATC8"/>
<dbReference type="PROSITE" id="PS00018">
    <property type="entry name" value="EF_HAND_1"/>
    <property type="match status" value="1"/>
</dbReference>
<keyword evidence="1" id="KW-1133">Transmembrane helix</keyword>
<keyword evidence="1" id="KW-0812">Transmembrane</keyword>
<name>A0A848ATC8_9BACT</name>
<evidence type="ECO:0000313" key="3">
    <source>
        <dbReference type="Proteomes" id="UP000576225"/>
    </source>
</evidence>
<dbReference type="RefSeq" id="WP_168961413.1">
    <property type="nucleotide sequence ID" value="NZ_JABAEW010000002.1"/>
</dbReference>
<gene>
    <name evidence="2" type="ORF">HF882_02140</name>
</gene>
<keyword evidence="1" id="KW-0472">Membrane</keyword>
<evidence type="ECO:0000256" key="1">
    <source>
        <dbReference type="SAM" id="Phobius"/>
    </source>
</evidence>
<feature type="transmembrane region" description="Helical" evidence="1">
    <location>
        <begin position="12"/>
        <end position="36"/>
    </location>
</feature>
<organism evidence="2 3">
    <name type="scientific">Victivallis vadensis</name>
    <dbReference type="NCBI Taxonomy" id="172901"/>
    <lineage>
        <taxon>Bacteria</taxon>
        <taxon>Pseudomonadati</taxon>
        <taxon>Lentisphaerota</taxon>
        <taxon>Lentisphaeria</taxon>
        <taxon>Victivallales</taxon>
        <taxon>Victivallaceae</taxon>
        <taxon>Victivallis</taxon>
    </lineage>
</organism>
<sequence>MKRTVKRYFNMIEVALSLAIIAIGLSSILVLFPVGLNANKTAIANNNLADVAEYMIGYLRAYAIANWNDSGTSNSFLTQLNSTKPTGADTSFPADSAWKVFGTKQDGATRLKQLSLPGNNNRGVFLFQQISLVPDPSGNGTLEIPDFSAIIKVWKDNSNEFYVYDPDIRDYKKANLFSNLDRYVASLCMEISWPAEVPVQNRESKTFRFEIFNDSFKQANQIDP</sequence>
<protein>
    <submittedName>
        <fullName evidence="2">Uncharacterized protein</fullName>
    </submittedName>
</protein>
<reference evidence="2 3" key="1">
    <citation type="submission" date="2020-04" db="EMBL/GenBank/DDBJ databases">
        <authorList>
            <person name="Hitch T.C.A."/>
            <person name="Wylensek D."/>
            <person name="Clavel T."/>
        </authorList>
    </citation>
    <scope>NUCLEOTIDE SEQUENCE [LARGE SCALE GENOMIC DNA]</scope>
    <source>
        <strain evidence="2 3">COR2-253-APC-1A</strain>
    </source>
</reference>
<dbReference type="InterPro" id="IPR018247">
    <property type="entry name" value="EF_Hand_1_Ca_BS"/>
</dbReference>
<dbReference type="Proteomes" id="UP000576225">
    <property type="component" value="Unassembled WGS sequence"/>
</dbReference>
<evidence type="ECO:0000313" key="2">
    <source>
        <dbReference type="EMBL" id="NMD85377.1"/>
    </source>
</evidence>
<proteinExistence type="predicted"/>
<comment type="caution">
    <text evidence="2">The sequence shown here is derived from an EMBL/GenBank/DDBJ whole genome shotgun (WGS) entry which is preliminary data.</text>
</comment>
<accession>A0A848ATC8</accession>
<dbReference type="EMBL" id="JABAEW010000002">
    <property type="protein sequence ID" value="NMD85377.1"/>
    <property type="molecule type" value="Genomic_DNA"/>
</dbReference>